<dbReference type="AlphaFoldDB" id="A0AB37Z419"/>
<keyword evidence="1" id="KW-0472">Membrane</keyword>
<keyword evidence="1" id="KW-0812">Transmembrane</keyword>
<proteinExistence type="predicted"/>
<feature type="transmembrane region" description="Helical" evidence="1">
    <location>
        <begin position="64"/>
        <end position="81"/>
    </location>
</feature>
<gene>
    <name evidence="2" type="ORF">SAMN05216370_0876</name>
</gene>
<dbReference type="Pfam" id="PF05449">
    <property type="entry name" value="Phage_holin_3_7"/>
    <property type="match status" value="1"/>
</dbReference>
<comment type="caution">
    <text evidence="2">The sequence shown here is derived from an EMBL/GenBank/DDBJ whole genome shotgun (WGS) entry which is preliminary data.</text>
</comment>
<name>A0AB37Z419_9PSED</name>
<evidence type="ECO:0000256" key="1">
    <source>
        <dbReference type="SAM" id="Phobius"/>
    </source>
</evidence>
<sequence length="104" mass="11352">MVDPWTLLAAAMCGAICLRIVSYRRGDARYRPGVSLLAYALAVGTGCYALSVCLAVFGRQPLPAISPFLLIVLGAVLMLVYRARGNVARIIQLDWTDRRAGRRV</sequence>
<keyword evidence="3" id="KW-1185">Reference proteome</keyword>
<organism evidence="2 3">
    <name type="scientific">Pseudomonas peli</name>
    <dbReference type="NCBI Taxonomy" id="592361"/>
    <lineage>
        <taxon>Bacteria</taxon>
        <taxon>Pseudomonadati</taxon>
        <taxon>Pseudomonadota</taxon>
        <taxon>Gammaproteobacteria</taxon>
        <taxon>Pseudomonadales</taxon>
        <taxon>Pseudomonadaceae</taxon>
        <taxon>Pseudomonas</taxon>
    </lineage>
</organism>
<accession>A0AB37Z419</accession>
<evidence type="ECO:0000313" key="3">
    <source>
        <dbReference type="Proteomes" id="UP000242418"/>
    </source>
</evidence>
<reference evidence="2 3" key="1">
    <citation type="submission" date="2016-10" db="EMBL/GenBank/DDBJ databases">
        <authorList>
            <person name="Varghese N."/>
            <person name="Submissions S."/>
        </authorList>
    </citation>
    <scope>NUCLEOTIDE SEQUENCE [LARGE SCALE GENOMIC DNA]</scope>
    <source>
        <strain evidence="2 3">DSM 17833</strain>
    </source>
</reference>
<feature type="transmembrane region" description="Helical" evidence="1">
    <location>
        <begin position="36"/>
        <end position="58"/>
    </location>
</feature>
<evidence type="ECO:0000313" key="2">
    <source>
        <dbReference type="EMBL" id="SCW38849.1"/>
    </source>
</evidence>
<dbReference type="Proteomes" id="UP000242418">
    <property type="component" value="Unassembled WGS sequence"/>
</dbReference>
<dbReference type="RefSeq" id="WP_090248704.1">
    <property type="nucleotide sequence ID" value="NZ_FMTL01000001.1"/>
</dbReference>
<keyword evidence="1" id="KW-1133">Transmembrane helix</keyword>
<dbReference type="InterPro" id="IPR008473">
    <property type="entry name" value="Phage_holin_3_7"/>
</dbReference>
<feature type="transmembrane region" description="Helical" evidence="1">
    <location>
        <begin position="6"/>
        <end position="24"/>
    </location>
</feature>
<protein>
    <submittedName>
        <fullName evidence="2">3TM holin, Phage_holin_3</fullName>
    </submittedName>
</protein>
<dbReference type="EMBL" id="FMTL01000001">
    <property type="protein sequence ID" value="SCW38849.1"/>
    <property type="molecule type" value="Genomic_DNA"/>
</dbReference>